<sequence length="142" mass="15909">MIGLERTGGEGEIKAAYRRLARKHHLDLHTGSQKEAEEEKFKEINEVYEVLSDPEKRAKYDNFGIKWQNGQTPDMGNVGHYNNYSDIFAAFFGGGTEGHRVNLPGQDIEGILQLTVEEAYRGGNKTIQLLNKVLEVGCAGRK</sequence>
<dbReference type="PANTHER" id="PTHR43096">
    <property type="entry name" value="DNAJ HOMOLOG 1, MITOCHONDRIAL-RELATED"/>
    <property type="match status" value="1"/>
</dbReference>
<evidence type="ECO:0000259" key="3">
    <source>
        <dbReference type="PROSITE" id="PS50076"/>
    </source>
</evidence>
<dbReference type="EMBL" id="JARPTC010000028">
    <property type="protein sequence ID" value="MDO7788928.1"/>
    <property type="molecule type" value="Genomic_DNA"/>
</dbReference>
<feature type="domain" description="J" evidence="3">
    <location>
        <begin position="1"/>
        <end position="64"/>
    </location>
</feature>
<evidence type="ECO:0000313" key="5">
    <source>
        <dbReference type="Proteomes" id="UP001172911"/>
    </source>
</evidence>
<dbReference type="InterPro" id="IPR036869">
    <property type="entry name" value="J_dom_sf"/>
</dbReference>
<dbReference type="SUPFAM" id="SSF46565">
    <property type="entry name" value="Chaperone J-domain"/>
    <property type="match status" value="1"/>
</dbReference>
<dbReference type="Proteomes" id="UP001172911">
    <property type="component" value="Unassembled WGS sequence"/>
</dbReference>
<evidence type="ECO:0000313" key="4">
    <source>
        <dbReference type="EMBL" id="MDO7788928.1"/>
    </source>
</evidence>
<dbReference type="PRINTS" id="PR00625">
    <property type="entry name" value="JDOMAIN"/>
</dbReference>
<dbReference type="PROSITE" id="PS50076">
    <property type="entry name" value="DNAJ_2"/>
    <property type="match status" value="1"/>
</dbReference>
<organism evidence="4 5">
    <name type="scientific">Desulforamulus aquiferis</name>
    <dbReference type="NCBI Taxonomy" id="1397668"/>
    <lineage>
        <taxon>Bacteria</taxon>
        <taxon>Bacillati</taxon>
        <taxon>Bacillota</taxon>
        <taxon>Clostridia</taxon>
        <taxon>Eubacteriales</taxon>
        <taxon>Peptococcaceae</taxon>
        <taxon>Desulforamulus</taxon>
    </lineage>
</organism>
<gene>
    <name evidence="4" type="ORF">P6N53_17070</name>
</gene>
<dbReference type="AlphaFoldDB" id="A0AAW7ZHT9"/>
<reference evidence="4" key="1">
    <citation type="journal article" date="2023" name="J. Hazard. Mater.">
        <title>Anaerobic biodegradation of pyrene and benzo[a]pyrene by a new sulfate-reducing Desulforamulus aquiferis strain DSA.</title>
        <authorList>
            <person name="Zhang Z."/>
            <person name="Sun J."/>
            <person name="Gong X."/>
            <person name="Wang C."/>
            <person name="Wang H."/>
        </authorList>
    </citation>
    <scope>NUCLEOTIDE SEQUENCE</scope>
    <source>
        <strain evidence="4">DSA</strain>
    </source>
</reference>
<dbReference type="GO" id="GO:0042026">
    <property type="term" value="P:protein refolding"/>
    <property type="evidence" value="ECO:0007669"/>
    <property type="project" value="TreeGrafter"/>
</dbReference>
<dbReference type="PROSITE" id="PS00636">
    <property type="entry name" value="DNAJ_1"/>
    <property type="match status" value="1"/>
</dbReference>
<dbReference type="RefSeq" id="WP_304545319.1">
    <property type="nucleotide sequence ID" value="NZ_JARPTC010000028.1"/>
</dbReference>
<evidence type="ECO:0000256" key="1">
    <source>
        <dbReference type="ARBA" id="ARBA00022705"/>
    </source>
</evidence>
<dbReference type="SMART" id="SM00271">
    <property type="entry name" value="DnaJ"/>
    <property type="match status" value="1"/>
</dbReference>
<dbReference type="InterPro" id="IPR001623">
    <property type="entry name" value="DnaJ_domain"/>
</dbReference>
<name>A0AAW7ZHT9_9FIRM</name>
<accession>A0AAW7ZHT9</accession>
<dbReference type="Pfam" id="PF00226">
    <property type="entry name" value="DnaJ"/>
    <property type="match status" value="1"/>
</dbReference>
<dbReference type="GO" id="GO:0006260">
    <property type="term" value="P:DNA replication"/>
    <property type="evidence" value="ECO:0007669"/>
    <property type="project" value="UniProtKB-KW"/>
</dbReference>
<keyword evidence="1" id="KW-0235">DNA replication</keyword>
<dbReference type="CDD" id="cd06257">
    <property type="entry name" value="DnaJ"/>
    <property type="match status" value="1"/>
</dbReference>
<dbReference type="PANTHER" id="PTHR43096:SF52">
    <property type="entry name" value="DNAJ HOMOLOG 1, MITOCHONDRIAL-RELATED"/>
    <property type="match status" value="1"/>
</dbReference>
<reference evidence="4" key="2">
    <citation type="submission" date="2023-03" db="EMBL/GenBank/DDBJ databases">
        <authorList>
            <person name="Zhang Z."/>
        </authorList>
    </citation>
    <scope>NUCLEOTIDE SEQUENCE</scope>
    <source>
        <strain evidence="4">DSA</strain>
    </source>
</reference>
<keyword evidence="5" id="KW-1185">Reference proteome</keyword>
<dbReference type="GO" id="GO:0051082">
    <property type="term" value="F:unfolded protein binding"/>
    <property type="evidence" value="ECO:0007669"/>
    <property type="project" value="TreeGrafter"/>
</dbReference>
<evidence type="ECO:0000256" key="2">
    <source>
        <dbReference type="ARBA" id="ARBA00023186"/>
    </source>
</evidence>
<proteinExistence type="predicted"/>
<dbReference type="InterPro" id="IPR018253">
    <property type="entry name" value="DnaJ_domain_CS"/>
</dbReference>
<keyword evidence="2" id="KW-0143">Chaperone</keyword>
<protein>
    <submittedName>
        <fullName evidence="4">DnaJ domain-containing protein</fullName>
    </submittedName>
</protein>
<dbReference type="Gene3D" id="1.10.287.110">
    <property type="entry name" value="DnaJ domain"/>
    <property type="match status" value="1"/>
</dbReference>
<comment type="caution">
    <text evidence="4">The sequence shown here is derived from an EMBL/GenBank/DDBJ whole genome shotgun (WGS) entry which is preliminary data.</text>
</comment>
<dbReference type="GO" id="GO:0005737">
    <property type="term" value="C:cytoplasm"/>
    <property type="evidence" value="ECO:0007669"/>
    <property type="project" value="TreeGrafter"/>
</dbReference>